<sequence>MGGSTVGTLIKNRAQVTQWVGRPTSLGGRSWPPQAPPIPPGLPPLRDKKYSNGE</sequence>
<feature type="compositionally biased region" description="Pro residues" evidence="1">
    <location>
        <begin position="33"/>
        <end position="43"/>
    </location>
</feature>
<keyword evidence="3" id="KW-1185">Reference proteome</keyword>
<gene>
    <name evidence="2" type="ORF">FKW44_002619</name>
</gene>
<organism evidence="2 3">
    <name type="scientific">Caligus rogercresseyi</name>
    <name type="common">Sea louse</name>
    <dbReference type="NCBI Taxonomy" id="217165"/>
    <lineage>
        <taxon>Eukaryota</taxon>
        <taxon>Metazoa</taxon>
        <taxon>Ecdysozoa</taxon>
        <taxon>Arthropoda</taxon>
        <taxon>Crustacea</taxon>
        <taxon>Multicrustacea</taxon>
        <taxon>Hexanauplia</taxon>
        <taxon>Copepoda</taxon>
        <taxon>Siphonostomatoida</taxon>
        <taxon>Caligidae</taxon>
        <taxon>Caligus</taxon>
    </lineage>
</organism>
<evidence type="ECO:0000256" key="1">
    <source>
        <dbReference type="SAM" id="MobiDB-lite"/>
    </source>
</evidence>
<feature type="region of interest" description="Disordered" evidence="1">
    <location>
        <begin position="22"/>
        <end position="54"/>
    </location>
</feature>
<evidence type="ECO:0000313" key="3">
    <source>
        <dbReference type="Proteomes" id="UP000595437"/>
    </source>
</evidence>
<evidence type="ECO:0000313" key="2">
    <source>
        <dbReference type="EMBL" id="QQP57582.1"/>
    </source>
</evidence>
<accession>A0A7T8KKH1</accession>
<dbReference type="Proteomes" id="UP000595437">
    <property type="component" value="Chromosome 2"/>
</dbReference>
<reference evidence="3" key="1">
    <citation type="submission" date="2021-01" db="EMBL/GenBank/DDBJ databases">
        <title>Caligus Genome Assembly.</title>
        <authorList>
            <person name="Gallardo-Escarate C."/>
        </authorList>
    </citation>
    <scope>NUCLEOTIDE SEQUENCE [LARGE SCALE GENOMIC DNA]</scope>
</reference>
<dbReference type="EMBL" id="CP045891">
    <property type="protein sequence ID" value="QQP57582.1"/>
    <property type="molecule type" value="Genomic_DNA"/>
</dbReference>
<proteinExistence type="predicted"/>
<protein>
    <submittedName>
        <fullName evidence="2">Uncharacterized protein</fullName>
    </submittedName>
</protein>
<dbReference type="AlphaFoldDB" id="A0A7T8KKH1"/>
<feature type="compositionally biased region" description="Basic and acidic residues" evidence="1">
    <location>
        <begin position="45"/>
        <end position="54"/>
    </location>
</feature>
<name>A0A7T8KKH1_CALRO</name>